<feature type="compositionally biased region" description="Acidic residues" evidence="1">
    <location>
        <begin position="252"/>
        <end position="261"/>
    </location>
</feature>
<dbReference type="AlphaFoldDB" id="A0A4S8VEK9"/>
<dbReference type="InterPro" id="IPR011333">
    <property type="entry name" value="SKP1/BTB/POZ_sf"/>
</dbReference>
<sequence length="329" mass="37512">MPDYGKNIWTSSKMTQIVLQNPEMIILRSMRKAQPLSFSVNKALLCYYSAYFQALINGPFKEGLEEKTEIKLDVSQKVLRQFYGWLTTGRVQMGFQPDVTIKLWIFGDFIDSLALRRDAITHLQRSSREQPSVGMVGYMTLHENKVWTEFHNSALYVYIVHTFSYHWDHRREFALRGGFAGIGIPEQFLHDQRTSMSMHRERSLAGSISGHCYCCHGTWAACKYHEHTSQEEQSATCGSREEDLVGKFWDEDASDDDEQTEDAQNKQADGKGGGEKRENENSDGGGDHDSKNHNDSQNDEEMELTGTKRKAQDESEDGSAKKLKQESGI</sequence>
<comment type="caution">
    <text evidence="3">The sequence shown here is derived from an EMBL/GenBank/DDBJ whole genome shotgun (WGS) entry which is preliminary data.</text>
</comment>
<evidence type="ECO:0000256" key="1">
    <source>
        <dbReference type="SAM" id="MobiDB-lite"/>
    </source>
</evidence>
<evidence type="ECO:0000313" key="4">
    <source>
        <dbReference type="Proteomes" id="UP000308014"/>
    </source>
</evidence>
<proteinExistence type="predicted"/>
<reference evidence="3 4" key="1">
    <citation type="submission" date="2018-10" db="EMBL/GenBank/DDBJ databases">
        <title>Fifty Aureobasidium pullulans genomes reveal a recombining polyextremotolerant generalist.</title>
        <authorList>
            <person name="Gostincar C."/>
            <person name="Turk M."/>
            <person name="Zajc J."/>
            <person name="Gunde-Cimerman N."/>
        </authorList>
    </citation>
    <scope>NUCLEOTIDE SEQUENCE [LARGE SCALE GENOMIC DNA]</scope>
    <source>
        <strain evidence="3 4">EXF-11318</strain>
    </source>
</reference>
<name>A0A4S8VEK9_AURPU</name>
<gene>
    <name evidence="3" type="ORF">D6D24_08613</name>
</gene>
<dbReference type="SUPFAM" id="SSF54695">
    <property type="entry name" value="POZ domain"/>
    <property type="match status" value="1"/>
</dbReference>
<feature type="domain" description="BTB" evidence="2">
    <location>
        <begin position="22"/>
        <end position="95"/>
    </location>
</feature>
<dbReference type="PROSITE" id="PS50097">
    <property type="entry name" value="BTB"/>
    <property type="match status" value="1"/>
</dbReference>
<evidence type="ECO:0000259" key="2">
    <source>
        <dbReference type="PROSITE" id="PS50097"/>
    </source>
</evidence>
<dbReference type="Proteomes" id="UP000308014">
    <property type="component" value="Unassembled WGS sequence"/>
</dbReference>
<protein>
    <recommendedName>
        <fullName evidence="2">BTB domain-containing protein</fullName>
    </recommendedName>
</protein>
<feature type="compositionally biased region" description="Basic and acidic residues" evidence="1">
    <location>
        <begin position="310"/>
        <end position="329"/>
    </location>
</feature>
<accession>A0A4S8VEK9</accession>
<organism evidence="3 4">
    <name type="scientific">Aureobasidium pullulans</name>
    <name type="common">Black yeast</name>
    <name type="synonym">Pullularia pullulans</name>
    <dbReference type="NCBI Taxonomy" id="5580"/>
    <lineage>
        <taxon>Eukaryota</taxon>
        <taxon>Fungi</taxon>
        <taxon>Dikarya</taxon>
        <taxon>Ascomycota</taxon>
        <taxon>Pezizomycotina</taxon>
        <taxon>Dothideomycetes</taxon>
        <taxon>Dothideomycetidae</taxon>
        <taxon>Dothideales</taxon>
        <taxon>Saccotheciaceae</taxon>
        <taxon>Aureobasidium</taxon>
    </lineage>
</organism>
<feature type="region of interest" description="Disordered" evidence="1">
    <location>
        <begin position="252"/>
        <end position="329"/>
    </location>
</feature>
<dbReference type="EMBL" id="QZAJ01000508">
    <property type="protein sequence ID" value="THW09156.1"/>
    <property type="molecule type" value="Genomic_DNA"/>
</dbReference>
<dbReference type="InterPro" id="IPR000210">
    <property type="entry name" value="BTB/POZ_dom"/>
</dbReference>
<evidence type="ECO:0000313" key="3">
    <source>
        <dbReference type="EMBL" id="THW09156.1"/>
    </source>
</evidence>
<feature type="compositionally biased region" description="Basic and acidic residues" evidence="1">
    <location>
        <begin position="268"/>
        <end position="296"/>
    </location>
</feature>
<dbReference type="Gene3D" id="3.30.710.10">
    <property type="entry name" value="Potassium Channel Kv1.1, Chain A"/>
    <property type="match status" value="1"/>
</dbReference>